<dbReference type="EMBL" id="BEXD01003929">
    <property type="protein sequence ID" value="GBC04126.1"/>
    <property type="molecule type" value="Genomic_DNA"/>
</dbReference>
<organism evidence="1 2">
    <name type="scientific">Rhizophagus clarus</name>
    <dbReference type="NCBI Taxonomy" id="94130"/>
    <lineage>
        <taxon>Eukaryota</taxon>
        <taxon>Fungi</taxon>
        <taxon>Fungi incertae sedis</taxon>
        <taxon>Mucoromycota</taxon>
        <taxon>Glomeromycotina</taxon>
        <taxon>Glomeromycetes</taxon>
        <taxon>Glomerales</taxon>
        <taxon>Glomeraceae</taxon>
        <taxon>Rhizophagus</taxon>
    </lineage>
</organism>
<dbReference type="Proteomes" id="UP000247702">
    <property type="component" value="Unassembled WGS sequence"/>
</dbReference>
<sequence>MFHGPIFNIKHFCIVLYSIREDTVFRYYDDMDTLSVYFAKASSGVIRYSEANDYILVSYYGDDKIISVEIYKALLCCHLFETSETIDNKPPLSFYPICYEVLLVSSKPSLVTFKETEDKVSEVGINDKNEIVTLLFYNASGRLMKCYQRMREKNLQKKRG</sequence>
<accession>A0A2Z6RMU9</accession>
<comment type="caution">
    <text evidence="1">The sequence shown here is derived from an EMBL/GenBank/DDBJ whole genome shotgun (WGS) entry which is preliminary data.</text>
</comment>
<protein>
    <submittedName>
        <fullName evidence="1">Uncharacterized protein</fullName>
    </submittedName>
</protein>
<dbReference type="InterPro" id="IPR019270">
    <property type="entry name" value="DUF2283"/>
</dbReference>
<proteinExistence type="predicted"/>
<reference evidence="1 2" key="1">
    <citation type="submission" date="2017-11" db="EMBL/GenBank/DDBJ databases">
        <title>The genome of Rhizophagus clarus HR1 reveals common genetic basis of auxotrophy among arbuscular mycorrhizal fungi.</title>
        <authorList>
            <person name="Kobayashi Y."/>
        </authorList>
    </citation>
    <scope>NUCLEOTIDE SEQUENCE [LARGE SCALE GENOMIC DNA]</scope>
    <source>
        <strain evidence="1 2">HR1</strain>
    </source>
</reference>
<dbReference type="AlphaFoldDB" id="A0A2Z6RMU9"/>
<name>A0A2Z6RMU9_9GLOM</name>
<keyword evidence="2" id="KW-1185">Reference proteome</keyword>
<gene>
    <name evidence="1" type="ORF">RclHR1_05520014</name>
</gene>
<dbReference type="Pfam" id="PF10049">
    <property type="entry name" value="DUF2283"/>
    <property type="match status" value="1"/>
</dbReference>
<evidence type="ECO:0000313" key="2">
    <source>
        <dbReference type="Proteomes" id="UP000247702"/>
    </source>
</evidence>
<evidence type="ECO:0000313" key="1">
    <source>
        <dbReference type="EMBL" id="GBC04126.1"/>
    </source>
</evidence>